<evidence type="ECO:0000313" key="3">
    <source>
        <dbReference type="Proteomes" id="UP000075230"/>
    </source>
</evidence>
<sequence>MNSMNKAKKLFEVKCSDTQFQVVLRPLYSAHSRKEQSGSEAIVELRLAPPHLYSQCQLTSYIVSKTRVKYGILGIRHALHSCTEKEDASESGDDSTSGLSGTGEPTHETPGSDKINQLLELARNTNSDARSALSTLIESHYIHGLLPVVPILANNVPRDQVGQ</sequence>
<reference evidence="3" key="2">
    <citation type="submission" date="2016-02" db="EMBL/GenBank/DDBJ databases">
        <title>Genome sequencing of Aspergillus luchuensis NBRC 4314.</title>
        <authorList>
            <person name="Yamada O."/>
        </authorList>
    </citation>
    <scope>NUCLEOTIDE SEQUENCE [LARGE SCALE GENOMIC DNA]</scope>
    <source>
        <strain evidence="3">RIB 2604</strain>
    </source>
</reference>
<reference evidence="2 3" key="1">
    <citation type="journal article" date="2016" name="DNA Res.">
        <title>Genome sequence of Aspergillus luchuensis NBRC 4314.</title>
        <authorList>
            <person name="Yamada O."/>
            <person name="Machida M."/>
            <person name="Hosoyama A."/>
            <person name="Goto M."/>
            <person name="Takahashi T."/>
            <person name="Futagami T."/>
            <person name="Yamagata Y."/>
            <person name="Takeuchi M."/>
            <person name="Kobayashi T."/>
            <person name="Koike H."/>
            <person name="Abe K."/>
            <person name="Asai K."/>
            <person name="Arita M."/>
            <person name="Fujita N."/>
            <person name="Fukuda K."/>
            <person name="Higa K."/>
            <person name="Horikawa H."/>
            <person name="Ishikawa T."/>
            <person name="Jinno K."/>
            <person name="Kato Y."/>
            <person name="Kirimura K."/>
            <person name="Mizutani O."/>
            <person name="Nakasone K."/>
            <person name="Sano M."/>
            <person name="Shiraishi Y."/>
            <person name="Tsukahara M."/>
            <person name="Gomi K."/>
        </authorList>
    </citation>
    <scope>NUCLEOTIDE SEQUENCE [LARGE SCALE GENOMIC DNA]</scope>
    <source>
        <strain evidence="2 3">RIB 2604</strain>
    </source>
</reference>
<feature type="region of interest" description="Disordered" evidence="1">
    <location>
        <begin position="83"/>
        <end position="112"/>
    </location>
</feature>
<evidence type="ECO:0000256" key="1">
    <source>
        <dbReference type="SAM" id="MobiDB-lite"/>
    </source>
</evidence>
<evidence type="ECO:0000313" key="2">
    <source>
        <dbReference type="EMBL" id="GAT23227.1"/>
    </source>
</evidence>
<accession>A0A146FBE8</accession>
<comment type="caution">
    <text evidence="2">The sequence shown here is derived from an EMBL/GenBank/DDBJ whole genome shotgun (WGS) entry which is preliminary data.</text>
</comment>
<dbReference type="Proteomes" id="UP000075230">
    <property type="component" value="Unassembled WGS sequence"/>
</dbReference>
<dbReference type="AlphaFoldDB" id="A0A146FBE8"/>
<protein>
    <submittedName>
        <fullName evidence="2">Uncharacterized protein</fullName>
    </submittedName>
</protein>
<dbReference type="EMBL" id="BCWF01000017">
    <property type="protein sequence ID" value="GAT23227.1"/>
    <property type="molecule type" value="Genomic_DNA"/>
</dbReference>
<feature type="compositionally biased region" description="Low complexity" evidence="1">
    <location>
        <begin position="94"/>
        <end position="104"/>
    </location>
</feature>
<proteinExistence type="predicted"/>
<name>A0A146FBE8_ASPKA</name>
<gene>
    <name evidence="2" type="ORF">RIB2604_01703650</name>
</gene>
<organism evidence="2 3">
    <name type="scientific">Aspergillus kawachii</name>
    <name type="common">White koji mold</name>
    <name type="synonym">Aspergillus awamori var. kawachi</name>
    <dbReference type="NCBI Taxonomy" id="1069201"/>
    <lineage>
        <taxon>Eukaryota</taxon>
        <taxon>Fungi</taxon>
        <taxon>Dikarya</taxon>
        <taxon>Ascomycota</taxon>
        <taxon>Pezizomycotina</taxon>
        <taxon>Eurotiomycetes</taxon>
        <taxon>Eurotiomycetidae</taxon>
        <taxon>Eurotiales</taxon>
        <taxon>Aspergillaceae</taxon>
        <taxon>Aspergillus</taxon>
        <taxon>Aspergillus subgen. Circumdati</taxon>
    </lineage>
</organism>